<comment type="caution">
    <text evidence="3">The sequence shown here is derived from an EMBL/GenBank/DDBJ whole genome shotgun (WGS) entry which is preliminary data.</text>
</comment>
<dbReference type="PROSITE" id="PS50812">
    <property type="entry name" value="PWWP"/>
    <property type="match status" value="1"/>
</dbReference>
<dbReference type="InterPro" id="IPR000313">
    <property type="entry name" value="PWWP_dom"/>
</dbReference>
<dbReference type="Pfam" id="PF00855">
    <property type="entry name" value="PWWP"/>
    <property type="match status" value="1"/>
</dbReference>
<dbReference type="SMART" id="SM00293">
    <property type="entry name" value="PWWP"/>
    <property type="match status" value="1"/>
</dbReference>
<reference evidence="3" key="1">
    <citation type="submission" date="2023-01" db="EMBL/GenBank/DDBJ databases">
        <title>Genome assembly of the deep-sea coral Lophelia pertusa.</title>
        <authorList>
            <person name="Herrera S."/>
            <person name="Cordes E."/>
        </authorList>
    </citation>
    <scope>NUCLEOTIDE SEQUENCE</scope>
    <source>
        <strain evidence="3">USNM1676648</strain>
        <tissue evidence="3">Polyp</tissue>
    </source>
</reference>
<dbReference type="PANTHER" id="PTHR12550">
    <property type="entry name" value="HEPATOMA-DERIVED GROWTH FACTOR-RELATED"/>
    <property type="match status" value="1"/>
</dbReference>
<dbReference type="Proteomes" id="UP001163046">
    <property type="component" value="Unassembled WGS sequence"/>
</dbReference>
<evidence type="ECO:0000259" key="2">
    <source>
        <dbReference type="PROSITE" id="PS50812"/>
    </source>
</evidence>
<dbReference type="AlphaFoldDB" id="A0A9W9YUR4"/>
<keyword evidence="4" id="KW-1185">Reference proteome</keyword>
<feature type="domain" description="PWWP" evidence="2">
    <location>
        <begin position="10"/>
        <end position="66"/>
    </location>
</feature>
<evidence type="ECO:0000256" key="1">
    <source>
        <dbReference type="SAM" id="MobiDB-lite"/>
    </source>
</evidence>
<evidence type="ECO:0000313" key="4">
    <source>
        <dbReference type="Proteomes" id="UP001163046"/>
    </source>
</evidence>
<organism evidence="3 4">
    <name type="scientific">Desmophyllum pertusum</name>
    <dbReference type="NCBI Taxonomy" id="174260"/>
    <lineage>
        <taxon>Eukaryota</taxon>
        <taxon>Metazoa</taxon>
        <taxon>Cnidaria</taxon>
        <taxon>Anthozoa</taxon>
        <taxon>Hexacorallia</taxon>
        <taxon>Scleractinia</taxon>
        <taxon>Caryophylliina</taxon>
        <taxon>Caryophylliidae</taxon>
        <taxon>Desmophyllum</taxon>
    </lineage>
</organism>
<feature type="compositionally biased region" description="Acidic residues" evidence="1">
    <location>
        <begin position="100"/>
        <end position="122"/>
    </location>
</feature>
<sequence>MAEMSSLPAAGDLIFAKMKGFPHWPARIDLPAPGEKIPKKKYAIFFFGTHETAVMLAKDLFPYEENKDKFLKNSNRKGFKEACVEIEENPKVKWGMRGQDEEELEEELEEEEEEESEESVEESVDKYSRSHRLRPKEPVDLDFSLEEEHLPDAFLKSDLQVHGRRHLVFATDEQLEYLSRAKTWYIDGTFKLCRHPFTQLLTINAFVRKDDYAKQVPWCSC</sequence>
<dbReference type="CDD" id="cd05834">
    <property type="entry name" value="PWWP_HRP"/>
    <property type="match status" value="1"/>
</dbReference>
<accession>A0A9W9YUR4</accession>
<gene>
    <name evidence="3" type="primary">PSIP1_2</name>
    <name evidence="3" type="ORF">OS493_036997</name>
</gene>
<dbReference type="Gene3D" id="2.30.30.140">
    <property type="match status" value="1"/>
</dbReference>
<feature type="region of interest" description="Disordered" evidence="1">
    <location>
        <begin position="95"/>
        <end position="128"/>
    </location>
</feature>
<name>A0A9W9YUR4_9CNID</name>
<dbReference type="OrthoDB" id="62853at2759"/>
<dbReference type="EMBL" id="MU826891">
    <property type="protein sequence ID" value="KAJ7369715.1"/>
    <property type="molecule type" value="Genomic_DNA"/>
</dbReference>
<evidence type="ECO:0000313" key="3">
    <source>
        <dbReference type="EMBL" id="KAJ7369715.1"/>
    </source>
</evidence>
<dbReference type="SUPFAM" id="SSF63748">
    <property type="entry name" value="Tudor/PWWP/MBT"/>
    <property type="match status" value="1"/>
</dbReference>
<protein>
    <submittedName>
        <fullName evidence="3">PC4 and SFRS1-interacting protein</fullName>
    </submittedName>
</protein>
<dbReference type="PANTHER" id="PTHR12550:SF70">
    <property type="entry name" value="JIL-1 ANCHORING AND STABILIZING PROTEIN, ISOFORM A"/>
    <property type="match status" value="1"/>
</dbReference>
<proteinExistence type="predicted"/>